<organism evidence="10 11">
    <name type="scientific">Polypedilum vanderplanki</name>
    <name type="common">Sleeping chironomid midge</name>
    <dbReference type="NCBI Taxonomy" id="319348"/>
    <lineage>
        <taxon>Eukaryota</taxon>
        <taxon>Metazoa</taxon>
        <taxon>Ecdysozoa</taxon>
        <taxon>Arthropoda</taxon>
        <taxon>Hexapoda</taxon>
        <taxon>Insecta</taxon>
        <taxon>Pterygota</taxon>
        <taxon>Neoptera</taxon>
        <taxon>Endopterygota</taxon>
        <taxon>Diptera</taxon>
        <taxon>Nematocera</taxon>
        <taxon>Chironomoidea</taxon>
        <taxon>Chironomidae</taxon>
        <taxon>Chironominae</taxon>
        <taxon>Polypedilum</taxon>
        <taxon>Polypedilum</taxon>
    </lineage>
</organism>
<evidence type="ECO:0000256" key="5">
    <source>
        <dbReference type="ARBA" id="ARBA00023157"/>
    </source>
</evidence>
<keyword evidence="4 7" id="KW-0720">Serine protease</keyword>
<dbReference type="PANTHER" id="PTHR24276:SF91">
    <property type="entry name" value="AT26814P-RELATED"/>
    <property type="match status" value="1"/>
</dbReference>
<evidence type="ECO:0000256" key="4">
    <source>
        <dbReference type="ARBA" id="ARBA00022825"/>
    </source>
</evidence>
<accession>A0A9J6CDB7</accession>
<comment type="similarity">
    <text evidence="6">Belongs to the peptidase S1 family. CLIP subfamily.</text>
</comment>
<gene>
    <name evidence="10" type="ORF">PVAND_009702</name>
</gene>
<evidence type="ECO:0000256" key="8">
    <source>
        <dbReference type="SAM" id="SignalP"/>
    </source>
</evidence>
<feature type="domain" description="Peptidase S1" evidence="9">
    <location>
        <begin position="41"/>
        <end position="264"/>
    </location>
</feature>
<dbReference type="CDD" id="cd00190">
    <property type="entry name" value="Tryp_SPc"/>
    <property type="match status" value="1"/>
</dbReference>
<dbReference type="EMBL" id="JADBJN010000001">
    <property type="protein sequence ID" value="KAG5680177.1"/>
    <property type="molecule type" value="Genomic_DNA"/>
</dbReference>
<keyword evidence="5" id="KW-1015">Disulfide bond</keyword>
<dbReference type="PROSITE" id="PS50240">
    <property type="entry name" value="TRYPSIN_DOM"/>
    <property type="match status" value="1"/>
</dbReference>
<keyword evidence="1 7" id="KW-0645">Protease</keyword>
<reference evidence="10" key="1">
    <citation type="submission" date="2021-03" db="EMBL/GenBank/DDBJ databases">
        <title>Chromosome level genome of the anhydrobiotic midge Polypedilum vanderplanki.</title>
        <authorList>
            <person name="Yoshida Y."/>
            <person name="Kikawada T."/>
            <person name="Gusev O."/>
        </authorList>
    </citation>
    <scope>NUCLEOTIDE SEQUENCE</scope>
    <source>
        <strain evidence="10">NIAS01</strain>
        <tissue evidence="10">Whole body or cell culture</tissue>
    </source>
</reference>
<evidence type="ECO:0000256" key="3">
    <source>
        <dbReference type="ARBA" id="ARBA00022801"/>
    </source>
</evidence>
<evidence type="ECO:0000256" key="7">
    <source>
        <dbReference type="RuleBase" id="RU363034"/>
    </source>
</evidence>
<dbReference type="Gene3D" id="2.40.10.10">
    <property type="entry name" value="Trypsin-like serine proteases"/>
    <property type="match status" value="1"/>
</dbReference>
<dbReference type="InterPro" id="IPR043504">
    <property type="entry name" value="Peptidase_S1_PA_chymotrypsin"/>
</dbReference>
<evidence type="ECO:0000259" key="9">
    <source>
        <dbReference type="PROSITE" id="PS50240"/>
    </source>
</evidence>
<dbReference type="PRINTS" id="PR00722">
    <property type="entry name" value="CHYMOTRYPSIN"/>
</dbReference>
<dbReference type="InterPro" id="IPR001314">
    <property type="entry name" value="Peptidase_S1A"/>
</dbReference>
<dbReference type="PANTHER" id="PTHR24276">
    <property type="entry name" value="POLYSERASE-RELATED"/>
    <property type="match status" value="1"/>
</dbReference>
<dbReference type="GO" id="GO:0007586">
    <property type="term" value="P:digestion"/>
    <property type="evidence" value="ECO:0007669"/>
    <property type="project" value="UniProtKB-KW"/>
</dbReference>
<comment type="caution">
    <text evidence="10">The sequence shown here is derived from an EMBL/GenBank/DDBJ whole genome shotgun (WGS) entry which is preliminary data.</text>
</comment>
<keyword evidence="11" id="KW-1185">Reference proteome</keyword>
<evidence type="ECO:0000256" key="2">
    <source>
        <dbReference type="ARBA" id="ARBA00022757"/>
    </source>
</evidence>
<evidence type="ECO:0000313" key="10">
    <source>
        <dbReference type="EMBL" id="KAG5680177.1"/>
    </source>
</evidence>
<evidence type="ECO:0000256" key="1">
    <source>
        <dbReference type="ARBA" id="ARBA00022670"/>
    </source>
</evidence>
<feature type="signal peptide" evidence="8">
    <location>
        <begin position="1"/>
        <end position="17"/>
    </location>
</feature>
<dbReference type="InterPro" id="IPR009003">
    <property type="entry name" value="Peptidase_S1_PA"/>
</dbReference>
<dbReference type="InterPro" id="IPR001254">
    <property type="entry name" value="Trypsin_dom"/>
</dbReference>
<dbReference type="OrthoDB" id="10059102at2759"/>
<sequence length="265" mass="29203">MKQILILFLILFGFSQAKVEEFEIPPRIIEFFPRRLFSSRIVNGSPAEIENHPHHISLHERGFYFCGGSIIAPNFALSAAHCLRGARPQDILIHAGSNNRYAGDSFEIEIFWLHPEFDTRTLERDIGIMRTFRALIGSNISPIKLPAVCEAACCGVCEGTNMTVSGFGRTELGSSSQWLRQVSKPVFNFAECDRIWRITNGMFCTDATRGDSCSGDSGGPVVDNNGIQHGVVSFGSANCDGSAPAVYVRLEAPINRHWIQLVAGI</sequence>
<dbReference type="GO" id="GO:0004252">
    <property type="term" value="F:serine-type endopeptidase activity"/>
    <property type="evidence" value="ECO:0007669"/>
    <property type="project" value="InterPro"/>
</dbReference>
<dbReference type="SMART" id="SM00020">
    <property type="entry name" value="Tryp_SPc"/>
    <property type="match status" value="1"/>
</dbReference>
<dbReference type="AlphaFoldDB" id="A0A9J6CDB7"/>
<keyword evidence="3 7" id="KW-0378">Hydrolase</keyword>
<evidence type="ECO:0000256" key="6">
    <source>
        <dbReference type="ARBA" id="ARBA00024195"/>
    </source>
</evidence>
<dbReference type="InterPro" id="IPR018114">
    <property type="entry name" value="TRYPSIN_HIS"/>
</dbReference>
<dbReference type="FunFam" id="2.40.10.10:FF:000068">
    <property type="entry name" value="transmembrane protease serine 2"/>
    <property type="match status" value="1"/>
</dbReference>
<evidence type="ECO:0000313" key="11">
    <source>
        <dbReference type="Proteomes" id="UP001107558"/>
    </source>
</evidence>
<dbReference type="InterPro" id="IPR050430">
    <property type="entry name" value="Peptidase_S1"/>
</dbReference>
<dbReference type="GO" id="GO:0006508">
    <property type="term" value="P:proteolysis"/>
    <property type="evidence" value="ECO:0007669"/>
    <property type="project" value="UniProtKB-KW"/>
</dbReference>
<dbReference type="PROSITE" id="PS00135">
    <property type="entry name" value="TRYPSIN_SER"/>
    <property type="match status" value="1"/>
</dbReference>
<keyword evidence="2" id="KW-0222">Digestion</keyword>
<dbReference type="PROSITE" id="PS00134">
    <property type="entry name" value="TRYPSIN_HIS"/>
    <property type="match status" value="1"/>
</dbReference>
<dbReference type="InterPro" id="IPR033116">
    <property type="entry name" value="TRYPSIN_SER"/>
</dbReference>
<keyword evidence="8" id="KW-0732">Signal</keyword>
<feature type="chain" id="PRO_5039950537" description="Peptidase S1 domain-containing protein" evidence="8">
    <location>
        <begin position="18"/>
        <end position="265"/>
    </location>
</feature>
<dbReference type="SUPFAM" id="SSF50494">
    <property type="entry name" value="Trypsin-like serine proteases"/>
    <property type="match status" value="1"/>
</dbReference>
<proteinExistence type="inferred from homology"/>
<name>A0A9J6CDB7_POLVA</name>
<protein>
    <recommendedName>
        <fullName evidence="9">Peptidase S1 domain-containing protein</fullName>
    </recommendedName>
</protein>
<dbReference type="Proteomes" id="UP001107558">
    <property type="component" value="Chromosome 1"/>
</dbReference>
<dbReference type="Pfam" id="PF00089">
    <property type="entry name" value="Trypsin"/>
    <property type="match status" value="1"/>
</dbReference>